<sequence>MFPPVPPPPPPLALALAGARSSIPPPPPPLPPPPPFRSIVSGSNVPPPPPEFRHGLSAPPCPCACNPCPCPVGKCKCPGGSGNGNVRARDKGPGQPVDDDLNVLRRFNQPKRKIVKDSSDEADVERLNQMTEQERDEELAKRRNNGGGEKRQRTTENENSTPYKTHRLESEIAYAMGIVFDEMARMRANLGLVQSELMAQRSEIRALHTLTAQAGIPLVPPTADAMMPPRDVVARKGLTKLREETARHIERAETVAASAQGDVQTIERRLSKIAENITGVANQVQDALANASEAKQQVKDTDARLNTWEASVSRYVEYNDGRVDAIAQRLNEPNEGKTGAAAAAAHQA</sequence>
<keyword evidence="1" id="KW-0175">Coiled coil</keyword>
<proteinExistence type="predicted"/>
<evidence type="ECO:0000256" key="2">
    <source>
        <dbReference type="SAM" id="MobiDB-lite"/>
    </source>
</evidence>
<keyword evidence="4" id="KW-1185">Reference proteome</keyword>
<organism evidence="3 4">
    <name type="scientific">Pycnococcus provasolii</name>
    <dbReference type="NCBI Taxonomy" id="41880"/>
    <lineage>
        <taxon>Eukaryota</taxon>
        <taxon>Viridiplantae</taxon>
        <taxon>Chlorophyta</taxon>
        <taxon>Pseudoscourfieldiophyceae</taxon>
        <taxon>Pseudoscourfieldiales</taxon>
        <taxon>Pycnococcaceae</taxon>
        <taxon>Pycnococcus</taxon>
    </lineage>
</organism>
<feature type="coiled-coil region" evidence="1">
    <location>
        <begin position="249"/>
        <end position="311"/>
    </location>
</feature>
<feature type="region of interest" description="Disordered" evidence="2">
    <location>
        <begin position="108"/>
        <end position="164"/>
    </location>
</feature>
<reference evidence="3" key="1">
    <citation type="submission" date="2020-10" db="EMBL/GenBank/DDBJ databases">
        <title>Unveiling of a novel bifunctional photoreceptor, Dualchrome1, isolated from a cosmopolitan green alga.</title>
        <authorList>
            <person name="Suzuki S."/>
            <person name="Kawachi M."/>
        </authorList>
    </citation>
    <scope>NUCLEOTIDE SEQUENCE</scope>
    <source>
        <strain evidence="3">NIES 2893</strain>
    </source>
</reference>
<accession>A0A830HG12</accession>
<protein>
    <submittedName>
        <fullName evidence="3">Uncharacterized protein</fullName>
    </submittedName>
</protein>
<dbReference type="Proteomes" id="UP000660262">
    <property type="component" value="Unassembled WGS sequence"/>
</dbReference>
<gene>
    <name evidence="3" type="ORF">PPROV_000332500</name>
</gene>
<feature type="compositionally biased region" description="Pro residues" evidence="2">
    <location>
        <begin position="1"/>
        <end position="12"/>
    </location>
</feature>
<feature type="compositionally biased region" description="Pro residues" evidence="2">
    <location>
        <begin position="23"/>
        <end position="36"/>
    </location>
</feature>
<name>A0A830HG12_9CHLO</name>
<evidence type="ECO:0000313" key="4">
    <source>
        <dbReference type="Proteomes" id="UP000660262"/>
    </source>
</evidence>
<dbReference type="AlphaFoldDB" id="A0A830HG12"/>
<feature type="region of interest" description="Disordered" evidence="2">
    <location>
        <begin position="1"/>
        <end position="51"/>
    </location>
</feature>
<dbReference type="EMBL" id="BNJQ01000008">
    <property type="protein sequence ID" value="GHP04571.1"/>
    <property type="molecule type" value="Genomic_DNA"/>
</dbReference>
<comment type="caution">
    <text evidence="3">The sequence shown here is derived from an EMBL/GenBank/DDBJ whole genome shotgun (WGS) entry which is preliminary data.</text>
</comment>
<evidence type="ECO:0000256" key="1">
    <source>
        <dbReference type="SAM" id="Coils"/>
    </source>
</evidence>
<evidence type="ECO:0000313" key="3">
    <source>
        <dbReference type="EMBL" id="GHP04571.1"/>
    </source>
</evidence>